<reference evidence="1" key="1">
    <citation type="journal article" date="2015" name="Nature">
        <title>Complex archaea that bridge the gap between prokaryotes and eukaryotes.</title>
        <authorList>
            <person name="Spang A."/>
            <person name="Saw J.H."/>
            <person name="Jorgensen S.L."/>
            <person name="Zaremba-Niedzwiedzka K."/>
            <person name="Martijn J."/>
            <person name="Lind A.E."/>
            <person name="van Eijk R."/>
            <person name="Schleper C."/>
            <person name="Guy L."/>
            <person name="Ettema T.J."/>
        </authorList>
    </citation>
    <scope>NUCLEOTIDE SEQUENCE</scope>
</reference>
<evidence type="ECO:0000313" key="1">
    <source>
        <dbReference type="EMBL" id="KKL79397.1"/>
    </source>
</evidence>
<dbReference type="AlphaFoldDB" id="A0A0F9HWA4"/>
<dbReference type="EMBL" id="LAZR01023185">
    <property type="protein sequence ID" value="KKL79397.1"/>
    <property type="molecule type" value="Genomic_DNA"/>
</dbReference>
<proteinExistence type="predicted"/>
<protein>
    <recommendedName>
        <fullName evidence="2">Bacteriophage tail tape measure N-terminal domain-containing protein</fullName>
    </recommendedName>
</protein>
<comment type="caution">
    <text evidence="1">The sequence shown here is derived from an EMBL/GenBank/DDBJ whole genome shotgun (WGS) entry which is preliminary data.</text>
</comment>
<organism evidence="1">
    <name type="scientific">marine sediment metagenome</name>
    <dbReference type="NCBI Taxonomy" id="412755"/>
    <lineage>
        <taxon>unclassified sequences</taxon>
        <taxon>metagenomes</taxon>
        <taxon>ecological metagenomes</taxon>
    </lineage>
</organism>
<gene>
    <name evidence="1" type="ORF">LCGC14_2015220</name>
</gene>
<sequence>MANVIEFSLRGRDQFSKPLNKVGESLRKVGRVAAIGIGIATTALVALTASSFRAVDALAKTSDKLGIATEALAGLRLAANLTGVETRQLDLGIQRMTRRISEAAQGTGEAVKALDELGLNAKKLAAQSIDEQFKSIAEAMNNVTSQSDRVRLGFKLFDAEGVALINTLKLNRKGLEEVADRAKRLGIAISRIDAAQIEQANDAVTLLKEGFKGVGNQIAIKLAPFLKVLSDRFTRLIEDTGGFNKQIAATFNTAIKGVAFVADAFNGLKIVFIGIKLAFAETLNFVIGGLSDLRSKANETLAAISFGKLSEGFQATAEDANDLSVALAATTDDIRASLEAALSAPIPSVALEAIAAEVVKVAQDTAAEIAKTQAESLGG</sequence>
<evidence type="ECO:0008006" key="2">
    <source>
        <dbReference type="Google" id="ProtNLM"/>
    </source>
</evidence>
<name>A0A0F9HWA4_9ZZZZ</name>
<accession>A0A0F9HWA4</accession>
<feature type="non-terminal residue" evidence="1">
    <location>
        <position position="379"/>
    </location>
</feature>